<dbReference type="GO" id="GO:0005654">
    <property type="term" value="C:nucleoplasm"/>
    <property type="evidence" value="ECO:0007669"/>
    <property type="project" value="TreeGrafter"/>
</dbReference>
<dbReference type="EMBL" id="OUUW01000002">
    <property type="protein sequence ID" value="SPP77116.1"/>
    <property type="molecule type" value="Genomic_DNA"/>
</dbReference>
<dbReference type="GO" id="GO:0051726">
    <property type="term" value="P:regulation of cell cycle"/>
    <property type="evidence" value="ECO:0007669"/>
    <property type="project" value="TreeGrafter"/>
</dbReference>
<feature type="region of interest" description="Disordered" evidence="4">
    <location>
        <begin position="1"/>
        <end position="23"/>
    </location>
</feature>
<gene>
    <name evidence="6" type="ORF">DGUA_6G007759</name>
</gene>
<comment type="similarity">
    <text evidence="2">Belongs to the lin-9 family.</text>
</comment>
<protein>
    <submittedName>
        <fullName evidence="6">Blast:Protein lin-9 homolog</fullName>
    </submittedName>
</protein>
<sequence length="561" mass="63571">MPNKPQSIKKELPESHLNSELTPPQLSEIGLATSSRMALLQQLKERSTASHHDELFVKRPVFGKRGTSGAKATLQLGEAQPTDDLVAEDNHLAVGSQVGALEQRLTHLMNLVEVQRWMWAEFALSFIDEPIVNGTWYDLSRLMEGVHCRITARCMPRRYWQMVRQVFGKPRRFSQSFIDHEMADWQFGREQVRQLQQGTFQRHKDSEEPLPSRIPMPLPMDAKVTAFLQKGFGHGVVVKQEPKNNTYLVKLSIGDGAKTWLHLPDTQLQGELCCESLPLSIMMAVSNKPKPREVVVKLQKDKEKKEQAQGTFSRAGYSQTLLESVVTVKNLLSIKRKTVRDFTALNKDFELLTTAQASGRRDNKPERDAMQRRVAAHMITLHRVNDDLLEPLRDLHQFLHEYKDVEDQKGKTLSACECFQQCRLQADLDLKSAETQLGLVVKSDATRDLIRTLHTLLYLFGALSGENGADIRTIIDDILASTMENLPPVLGAHFKQMIGQISPICESFGRGTESPQEQPANEHAMAHQETTVQSINPISVNQDMDNFDDTMEPMLYNLFEL</sequence>
<dbReference type="Proteomes" id="UP000268350">
    <property type="component" value="Unassembled WGS sequence"/>
</dbReference>
<name>A0A3B0JUS7_DROGU</name>
<organism evidence="6 7">
    <name type="scientific">Drosophila guanche</name>
    <name type="common">Fruit fly</name>
    <dbReference type="NCBI Taxonomy" id="7266"/>
    <lineage>
        <taxon>Eukaryota</taxon>
        <taxon>Metazoa</taxon>
        <taxon>Ecdysozoa</taxon>
        <taxon>Arthropoda</taxon>
        <taxon>Hexapoda</taxon>
        <taxon>Insecta</taxon>
        <taxon>Pterygota</taxon>
        <taxon>Neoptera</taxon>
        <taxon>Endopterygota</taxon>
        <taxon>Diptera</taxon>
        <taxon>Brachycera</taxon>
        <taxon>Muscomorpha</taxon>
        <taxon>Ephydroidea</taxon>
        <taxon>Drosophilidae</taxon>
        <taxon>Drosophila</taxon>
        <taxon>Sophophora</taxon>
    </lineage>
</organism>
<dbReference type="AlphaFoldDB" id="A0A3B0JUS7"/>
<dbReference type="InterPro" id="IPR033471">
    <property type="entry name" value="DIRP"/>
</dbReference>
<feature type="region of interest" description="Disordered" evidence="4">
    <location>
        <begin position="508"/>
        <end position="527"/>
    </location>
</feature>
<comment type="subcellular location">
    <subcellularLocation>
        <location evidence="1">Nucleus</location>
    </subcellularLocation>
</comment>
<dbReference type="GO" id="GO:0017053">
    <property type="term" value="C:transcription repressor complex"/>
    <property type="evidence" value="ECO:0007669"/>
    <property type="project" value="InterPro"/>
</dbReference>
<dbReference type="GO" id="GO:0006357">
    <property type="term" value="P:regulation of transcription by RNA polymerase II"/>
    <property type="evidence" value="ECO:0007669"/>
    <property type="project" value="TreeGrafter"/>
</dbReference>
<evidence type="ECO:0000256" key="1">
    <source>
        <dbReference type="ARBA" id="ARBA00004123"/>
    </source>
</evidence>
<evidence type="ECO:0000256" key="4">
    <source>
        <dbReference type="SAM" id="MobiDB-lite"/>
    </source>
</evidence>
<evidence type="ECO:0000313" key="6">
    <source>
        <dbReference type="EMBL" id="SPP77116.1"/>
    </source>
</evidence>
<dbReference type="OrthoDB" id="2339771at2759"/>
<dbReference type="PANTHER" id="PTHR21689">
    <property type="entry name" value="LIN-9"/>
    <property type="match status" value="1"/>
</dbReference>
<evidence type="ECO:0000256" key="3">
    <source>
        <dbReference type="ARBA" id="ARBA00023242"/>
    </source>
</evidence>
<dbReference type="InterPro" id="IPR045831">
    <property type="entry name" value="LIN9_C"/>
</dbReference>
<evidence type="ECO:0000259" key="5">
    <source>
        <dbReference type="SMART" id="SM01135"/>
    </source>
</evidence>
<proteinExistence type="inferred from homology"/>
<dbReference type="InterPro" id="IPR010561">
    <property type="entry name" value="LIN-9/ALY1"/>
</dbReference>
<dbReference type="Pfam" id="PF19438">
    <property type="entry name" value="LIN9_C"/>
    <property type="match status" value="1"/>
</dbReference>
<dbReference type="PANTHER" id="PTHR21689:SF2">
    <property type="entry name" value="PROTEIN LIN-9 HOMOLOG"/>
    <property type="match status" value="1"/>
</dbReference>
<feature type="domain" description="DIRP" evidence="5">
    <location>
        <begin position="125"/>
        <end position="230"/>
    </location>
</feature>
<dbReference type="SMART" id="SM01135">
    <property type="entry name" value="DIRP"/>
    <property type="match status" value="1"/>
</dbReference>
<evidence type="ECO:0000313" key="7">
    <source>
        <dbReference type="Proteomes" id="UP000268350"/>
    </source>
</evidence>
<dbReference type="STRING" id="7266.A0A3B0JUS7"/>
<reference evidence="7" key="1">
    <citation type="submission" date="2018-01" db="EMBL/GenBank/DDBJ databases">
        <authorList>
            <person name="Alioto T."/>
            <person name="Alioto T."/>
        </authorList>
    </citation>
    <scope>NUCLEOTIDE SEQUENCE [LARGE SCALE GENOMIC DNA]</scope>
</reference>
<keyword evidence="7" id="KW-1185">Reference proteome</keyword>
<keyword evidence="3" id="KW-0539">Nucleus</keyword>
<accession>A0A3B0JUS7</accession>
<dbReference type="GO" id="GO:0003677">
    <property type="term" value="F:DNA binding"/>
    <property type="evidence" value="ECO:0007669"/>
    <property type="project" value="TreeGrafter"/>
</dbReference>
<evidence type="ECO:0000256" key="2">
    <source>
        <dbReference type="ARBA" id="ARBA00006732"/>
    </source>
</evidence>
<dbReference type="GO" id="GO:0006351">
    <property type="term" value="P:DNA-templated transcription"/>
    <property type="evidence" value="ECO:0007669"/>
    <property type="project" value="InterPro"/>
</dbReference>
<dbReference type="Pfam" id="PF06584">
    <property type="entry name" value="DIRP"/>
    <property type="match status" value="1"/>
</dbReference>